<feature type="transmembrane region" description="Helical" evidence="1">
    <location>
        <begin position="94"/>
        <end position="112"/>
    </location>
</feature>
<reference evidence="2 3" key="1">
    <citation type="journal article" date="2003" name="Int. J. Syst. Evol. Microbiol.">
        <title>Bacillus nealsonii sp. nov., isolated from a spacecraft-assembly facility, whose spores are gamma-radiation resistant.</title>
        <authorList>
            <person name="Venkateswaran K."/>
            <person name="Kempf M."/>
            <person name="Chen F."/>
            <person name="Satomi M."/>
            <person name="Nicholson W."/>
            <person name="Kern R."/>
        </authorList>
    </citation>
    <scope>NUCLEOTIDE SEQUENCE [LARGE SCALE GENOMIC DNA]</scope>
    <source>
        <strain evidence="2 3">FO-92</strain>
    </source>
</reference>
<evidence type="ECO:0000313" key="2">
    <source>
        <dbReference type="EMBL" id="PKG23862.1"/>
    </source>
</evidence>
<name>A0A2N0Z2Y1_9BACI</name>
<evidence type="ECO:0000256" key="1">
    <source>
        <dbReference type="SAM" id="Phobius"/>
    </source>
</evidence>
<feature type="transmembrane region" description="Helical" evidence="1">
    <location>
        <begin position="64"/>
        <end position="82"/>
    </location>
</feature>
<keyword evidence="1" id="KW-0472">Membrane</keyword>
<keyword evidence="1" id="KW-1133">Transmembrane helix</keyword>
<dbReference type="OrthoDB" id="1681794at2"/>
<sequence length="150" mass="17144">MNPKEKLAWSIAFPGFGQLLNEKYLKGIIFIFLEVLINVQSKFNEIIYFSFNGEINKAINLTEYHWLMFYPCVYFMAMWDAYKDAGGNKEPYSYLPFALSAIFVTAGLIYSSRVQLFGVLLGTMWFPMLCVIPGLSIGLLLKVILKKLIG</sequence>
<gene>
    <name evidence="2" type="ORF">CWS01_10110</name>
</gene>
<accession>A0A2N0Z2Y1</accession>
<protein>
    <submittedName>
        <fullName evidence="2">Uncharacterized protein</fullName>
    </submittedName>
</protein>
<evidence type="ECO:0000313" key="3">
    <source>
        <dbReference type="Proteomes" id="UP000233375"/>
    </source>
</evidence>
<dbReference type="RefSeq" id="WP_101177092.1">
    <property type="nucleotide sequence ID" value="NZ_PISE01000019.1"/>
</dbReference>
<dbReference type="Proteomes" id="UP000233375">
    <property type="component" value="Unassembled WGS sequence"/>
</dbReference>
<organism evidence="2 3">
    <name type="scientific">Niallia nealsonii</name>
    <dbReference type="NCBI Taxonomy" id="115979"/>
    <lineage>
        <taxon>Bacteria</taxon>
        <taxon>Bacillati</taxon>
        <taxon>Bacillota</taxon>
        <taxon>Bacilli</taxon>
        <taxon>Bacillales</taxon>
        <taxon>Bacillaceae</taxon>
        <taxon>Niallia</taxon>
    </lineage>
</organism>
<dbReference type="AlphaFoldDB" id="A0A2N0Z2Y1"/>
<dbReference type="EMBL" id="PISE01000019">
    <property type="protein sequence ID" value="PKG23862.1"/>
    <property type="molecule type" value="Genomic_DNA"/>
</dbReference>
<proteinExistence type="predicted"/>
<keyword evidence="3" id="KW-1185">Reference proteome</keyword>
<keyword evidence="1" id="KW-0812">Transmembrane</keyword>
<feature type="transmembrane region" description="Helical" evidence="1">
    <location>
        <begin position="124"/>
        <end position="145"/>
    </location>
</feature>
<comment type="caution">
    <text evidence="2">The sequence shown here is derived from an EMBL/GenBank/DDBJ whole genome shotgun (WGS) entry which is preliminary data.</text>
</comment>